<sequence>MSKMKNKYNASKCETISKMRQILKTPLKICLMLFLFIPLYANVIFFDNVYDAQKQGLKEAKIIVFIIASSSCHFCHKLLN</sequence>
<proteinExistence type="predicted"/>
<protein>
    <recommendedName>
        <fullName evidence="3">Thioredoxin family protein</fullName>
    </recommendedName>
</protein>
<dbReference type="AlphaFoldDB" id="A0A4U8UDK3"/>
<dbReference type="Proteomes" id="UP000029920">
    <property type="component" value="Unassembled WGS sequence"/>
</dbReference>
<evidence type="ECO:0008006" key="3">
    <source>
        <dbReference type="Google" id="ProtNLM"/>
    </source>
</evidence>
<accession>A0A4U8UDK3</accession>
<comment type="caution">
    <text evidence="1">The sequence shown here is derived from an EMBL/GenBank/DDBJ whole genome shotgun (WGS) entry which is preliminary data.</text>
</comment>
<feature type="non-terminal residue" evidence="1">
    <location>
        <position position="80"/>
    </location>
</feature>
<evidence type="ECO:0000313" key="1">
    <source>
        <dbReference type="EMBL" id="TLE13001.1"/>
    </source>
</evidence>
<dbReference type="EMBL" id="JRPC02000059">
    <property type="protein sequence ID" value="TLE13001.1"/>
    <property type="molecule type" value="Genomic_DNA"/>
</dbReference>
<reference evidence="1 2" key="1">
    <citation type="journal article" date="2014" name="Genome Announc.">
        <title>Draft genome sequences of eight enterohepatic helicobacter species isolated from both laboratory and wild rodents.</title>
        <authorList>
            <person name="Sheh A."/>
            <person name="Shen Z."/>
            <person name="Fox J.G."/>
        </authorList>
    </citation>
    <scope>NUCLEOTIDE SEQUENCE [LARGE SCALE GENOMIC DNA]</scope>
    <source>
        <strain evidence="1 2">MIT-03-7007</strain>
    </source>
</reference>
<gene>
    <name evidence="1" type="ORF">LS72_010320</name>
</gene>
<evidence type="ECO:0000313" key="2">
    <source>
        <dbReference type="Proteomes" id="UP000029920"/>
    </source>
</evidence>
<name>A0A4U8UDK3_9HELI</name>
<keyword evidence="2" id="KW-1185">Reference proteome</keyword>
<organism evidence="1 2">
    <name type="scientific">Helicobacter apodemus</name>
    <dbReference type="NCBI Taxonomy" id="135569"/>
    <lineage>
        <taxon>Bacteria</taxon>
        <taxon>Pseudomonadati</taxon>
        <taxon>Campylobacterota</taxon>
        <taxon>Epsilonproteobacteria</taxon>
        <taxon>Campylobacterales</taxon>
        <taxon>Helicobacteraceae</taxon>
        <taxon>Helicobacter</taxon>
    </lineage>
</organism>